<proteinExistence type="predicted"/>
<keyword evidence="3" id="KW-1185">Reference proteome</keyword>
<comment type="caution">
    <text evidence="2">The sequence shown here is derived from an EMBL/GenBank/DDBJ whole genome shotgun (WGS) entry which is preliminary data.</text>
</comment>
<feature type="region of interest" description="Disordered" evidence="1">
    <location>
        <begin position="69"/>
        <end position="123"/>
    </location>
</feature>
<evidence type="ECO:0000256" key="1">
    <source>
        <dbReference type="SAM" id="MobiDB-lite"/>
    </source>
</evidence>
<organism evidence="2 3">
    <name type="scientific">Zophobas morio</name>
    <dbReference type="NCBI Taxonomy" id="2755281"/>
    <lineage>
        <taxon>Eukaryota</taxon>
        <taxon>Metazoa</taxon>
        <taxon>Ecdysozoa</taxon>
        <taxon>Arthropoda</taxon>
        <taxon>Hexapoda</taxon>
        <taxon>Insecta</taxon>
        <taxon>Pterygota</taxon>
        <taxon>Neoptera</taxon>
        <taxon>Endopterygota</taxon>
        <taxon>Coleoptera</taxon>
        <taxon>Polyphaga</taxon>
        <taxon>Cucujiformia</taxon>
        <taxon>Tenebrionidae</taxon>
        <taxon>Zophobas</taxon>
    </lineage>
</organism>
<gene>
    <name evidence="2" type="ORF">Zmor_013040</name>
</gene>
<dbReference type="Proteomes" id="UP001168821">
    <property type="component" value="Unassembled WGS sequence"/>
</dbReference>
<name>A0AA38ICK0_9CUCU</name>
<evidence type="ECO:0000313" key="3">
    <source>
        <dbReference type="Proteomes" id="UP001168821"/>
    </source>
</evidence>
<protein>
    <submittedName>
        <fullName evidence="2">Uncharacterized protein</fullName>
    </submittedName>
</protein>
<accession>A0AA38ICK0</accession>
<dbReference type="AlphaFoldDB" id="A0AA38ICK0"/>
<evidence type="ECO:0000313" key="2">
    <source>
        <dbReference type="EMBL" id="KAJ3653807.1"/>
    </source>
</evidence>
<dbReference type="EMBL" id="JALNTZ010000004">
    <property type="protein sequence ID" value="KAJ3653807.1"/>
    <property type="molecule type" value="Genomic_DNA"/>
</dbReference>
<reference evidence="2" key="1">
    <citation type="journal article" date="2023" name="G3 (Bethesda)">
        <title>Whole genome assemblies of Zophobas morio and Tenebrio molitor.</title>
        <authorList>
            <person name="Kaur S."/>
            <person name="Stinson S.A."/>
            <person name="diCenzo G.C."/>
        </authorList>
    </citation>
    <scope>NUCLEOTIDE SEQUENCE</scope>
    <source>
        <strain evidence="2">QUZm001</strain>
    </source>
</reference>
<sequence length="162" mass="18286">MWNRVSKIIRSLHLLFSSYPTPGRSGCNHIPEISRTDPIRGFVYPRSSVTLWVCGAAWRRLREHQHPWSSGCKGRGRASIGSIPADDVTSGPNTHRAENPEGRNSGRTGRKSPDFRGGRVPARRVQETWGRRPTSRLFQFCALILAASTLPFAPILRCRRKR</sequence>